<gene>
    <name evidence="1" type="ORF">WISP_35509</name>
</gene>
<proteinExistence type="predicted"/>
<accession>A0ABQ9DPN2</accession>
<evidence type="ECO:0000313" key="2">
    <source>
        <dbReference type="Proteomes" id="UP001145742"/>
    </source>
</evidence>
<reference evidence="1" key="1">
    <citation type="submission" date="2019-10" db="EMBL/GenBank/DDBJ databases">
        <authorList>
            <person name="Soares A.E.R."/>
            <person name="Aleixo A."/>
            <person name="Schneider P."/>
            <person name="Miyaki C.Y."/>
            <person name="Schneider M.P."/>
            <person name="Mello C."/>
            <person name="Vasconcelos A.T.R."/>
        </authorList>
    </citation>
    <scope>NUCLEOTIDE SEQUENCE</scope>
    <source>
        <tissue evidence="1">Muscle</tissue>
    </source>
</reference>
<dbReference type="PANTHER" id="PTHR33395">
    <property type="entry name" value="TRANSCRIPTASE, PUTATIVE-RELATED-RELATED"/>
    <property type="match status" value="1"/>
</dbReference>
<keyword evidence="2" id="KW-1185">Reference proteome</keyword>
<organism evidence="1 2">
    <name type="scientific">Willisornis vidua</name>
    <name type="common">Xingu scale-backed antbird</name>
    <dbReference type="NCBI Taxonomy" id="1566151"/>
    <lineage>
        <taxon>Eukaryota</taxon>
        <taxon>Metazoa</taxon>
        <taxon>Chordata</taxon>
        <taxon>Craniata</taxon>
        <taxon>Vertebrata</taxon>
        <taxon>Euteleostomi</taxon>
        <taxon>Archelosauria</taxon>
        <taxon>Archosauria</taxon>
        <taxon>Dinosauria</taxon>
        <taxon>Saurischia</taxon>
        <taxon>Theropoda</taxon>
        <taxon>Coelurosauria</taxon>
        <taxon>Aves</taxon>
        <taxon>Neognathae</taxon>
        <taxon>Neoaves</taxon>
        <taxon>Telluraves</taxon>
        <taxon>Australaves</taxon>
        <taxon>Passeriformes</taxon>
        <taxon>Thamnophilidae</taxon>
        <taxon>Willisornis</taxon>
    </lineage>
</organism>
<dbReference type="Proteomes" id="UP001145742">
    <property type="component" value="Unassembled WGS sequence"/>
</dbReference>
<dbReference type="EMBL" id="WHWB01032919">
    <property type="protein sequence ID" value="KAJ7423011.1"/>
    <property type="molecule type" value="Genomic_DNA"/>
</dbReference>
<dbReference type="PANTHER" id="PTHR33395:SF22">
    <property type="entry name" value="REVERSE TRANSCRIPTASE DOMAIN-CONTAINING PROTEIN"/>
    <property type="match status" value="1"/>
</dbReference>
<comment type="caution">
    <text evidence="1">The sequence shown here is derived from an EMBL/GenBank/DDBJ whole genome shotgun (WGS) entry which is preliminary data.</text>
</comment>
<sequence>MVSALLHHLDTQVYGAELDPPKGTEVAGKELTDPLSILYQQSCPTREVPDDQRSASMMPIYKKGWKEDLGNYRPDSLTSVLGKVMEQILLSAIIWYMQDNQGTRPHSILEKLGAHGLDGCTFHWVNNLAGRPSPECSGGWSYIQLVTGHQWGSQGISIEDNPV</sequence>
<protein>
    <submittedName>
        <fullName evidence="1">Uncharacterized protein</fullName>
    </submittedName>
</protein>
<name>A0ABQ9DPN2_9PASS</name>
<evidence type="ECO:0000313" key="1">
    <source>
        <dbReference type="EMBL" id="KAJ7423011.1"/>
    </source>
</evidence>